<dbReference type="Proteomes" id="UP001213721">
    <property type="component" value="Chromosome"/>
</dbReference>
<dbReference type="EMBL" id="CP118988">
    <property type="protein sequence ID" value="WED78533.1"/>
    <property type="molecule type" value="Genomic_DNA"/>
</dbReference>
<dbReference type="InterPro" id="IPR013108">
    <property type="entry name" value="Amidohydro_3"/>
</dbReference>
<evidence type="ECO:0000313" key="2">
    <source>
        <dbReference type="EMBL" id="WED78533.1"/>
    </source>
</evidence>
<sequence>MRQQAVSGSIESGKSADFIVLDRDLYQLVAAGKPEQIADTQVTRTVFRGQTVFSQ</sequence>
<name>A0AAX3P1X5_9GAMM</name>
<feature type="domain" description="Amidohydrolase 3" evidence="1">
    <location>
        <begin position="3"/>
        <end position="53"/>
    </location>
</feature>
<organism evidence="2 3">
    <name type="scientific">Aeromonas allosaccharophila</name>
    <dbReference type="NCBI Taxonomy" id="656"/>
    <lineage>
        <taxon>Bacteria</taxon>
        <taxon>Pseudomonadati</taxon>
        <taxon>Pseudomonadota</taxon>
        <taxon>Gammaproteobacteria</taxon>
        <taxon>Aeromonadales</taxon>
        <taxon>Aeromonadaceae</taxon>
        <taxon>Aeromonas</taxon>
    </lineage>
</organism>
<dbReference type="Gene3D" id="2.30.40.10">
    <property type="entry name" value="Urease, subunit C, domain 1"/>
    <property type="match status" value="1"/>
</dbReference>
<dbReference type="InterPro" id="IPR011059">
    <property type="entry name" value="Metal-dep_hydrolase_composite"/>
</dbReference>
<protein>
    <submittedName>
        <fullName evidence="2">Amidohydrolase family protein</fullName>
    </submittedName>
</protein>
<accession>A0AAX3P1X5</accession>
<reference evidence="2" key="1">
    <citation type="submission" date="2023-02" db="EMBL/GenBank/DDBJ databases">
        <title>The sequence of Aeromonas allosaccharophila K520.</title>
        <authorList>
            <person name="Luo X."/>
        </authorList>
    </citation>
    <scope>NUCLEOTIDE SEQUENCE</scope>
    <source>
        <strain evidence="2">K520</strain>
    </source>
</reference>
<dbReference type="SUPFAM" id="SSF51338">
    <property type="entry name" value="Composite domain of metallo-dependent hydrolases"/>
    <property type="match status" value="1"/>
</dbReference>
<dbReference type="GO" id="GO:0016810">
    <property type="term" value="F:hydrolase activity, acting on carbon-nitrogen (but not peptide) bonds"/>
    <property type="evidence" value="ECO:0007669"/>
    <property type="project" value="InterPro"/>
</dbReference>
<proteinExistence type="predicted"/>
<evidence type="ECO:0000259" key="1">
    <source>
        <dbReference type="Pfam" id="PF07969"/>
    </source>
</evidence>
<gene>
    <name evidence="2" type="ORF">PYU98_10085</name>
</gene>
<dbReference type="Pfam" id="PF07969">
    <property type="entry name" value="Amidohydro_3"/>
    <property type="match status" value="1"/>
</dbReference>
<dbReference type="AlphaFoldDB" id="A0AAX3P1X5"/>
<evidence type="ECO:0000313" key="3">
    <source>
        <dbReference type="Proteomes" id="UP001213721"/>
    </source>
</evidence>